<protein>
    <submittedName>
        <fullName evidence="3">Hydrogenase expression/formation protein</fullName>
    </submittedName>
</protein>
<proteinExistence type="inferred from homology"/>
<dbReference type="RefSeq" id="WP_101251863.1">
    <property type="nucleotide sequence ID" value="NZ_PIUM01000021.1"/>
</dbReference>
<dbReference type="Proteomes" id="UP000233293">
    <property type="component" value="Unassembled WGS sequence"/>
</dbReference>
<keyword evidence="4" id="KW-1185">Reference proteome</keyword>
<comment type="caution">
    <text evidence="3">The sequence shown here is derived from an EMBL/GenBank/DDBJ whole genome shotgun (WGS) entry which is preliminary data.</text>
</comment>
<dbReference type="EMBL" id="PIUM01000021">
    <property type="protein sequence ID" value="PKU23373.1"/>
    <property type="molecule type" value="Genomic_DNA"/>
</dbReference>
<dbReference type="Gene3D" id="3.30.1370.140">
    <property type="entry name" value="HupH hydrogenase expression protein, C-terminal domain"/>
    <property type="match status" value="2"/>
</dbReference>
<evidence type="ECO:0000256" key="1">
    <source>
        <dbReference type="ARBA" id="ARBA00010832"/>
    </source>
</evidence>
<evidence type="ECO:0000259" key="2">
    <source>
        <dbReference type="Pfam" id="PF04809"/>
    </source>
</evidence>
<dbReference type="AlphaFoldDB" id="A0A2N3PSJ3"/>
<evidence type="ECO:0000313" key="4">
    <source>
        <dbReference type="Proteomes" id="UP000233293"/>
    </source>
</evidence>
<gene>
    <name evidence="3" type="ORF">CWS72_17240</name>
</gene>
<dbReference type="OrthoDB" id="6560677at2"/>
<feature type="domain" description="HupH hydrogenase expression protein C-terminal" evidence="2">
    <location>
        <begin position="144"/>
        <end position="256"/>
    </location>
</feature>
<organism evidence="3 4">
    <name type="scientific">Telmatospirillum siberiense</name>
    <dbReference type="NCBI Taxonomy" id="382514"/>
    <lineage>
        <taxon>Bacteria</taxon>
        <taxon>Pseudomonadati</taxon>
        <taxon>Pseudomonadota</taxon>
        <taxon>Alphaproteobacteria</taxon>
        <taxon>Rhodospirillales</taxon>
        <taxon>Rhodospirillaceae</taxon>
        <taxon>Telmatospirillum</taxon>
    </lineage>
</organism>
<evidence type="ECO:0000313" key="3">
    <source>
        <dbReference type="EMBL" id="PKU23373.1"/>
    </source>
</evidence>
<name>A0A2N3PSJ3_9PROT</name>
<dbReference type="InterPro" id="IPR006894">
    <property type="entry name" value="HupH_Hydgase_express_prot_C"/>
</dbReference>
<reference evidence="4" key="1">
    <citation type="submission" date="2017-12" db="EMBL/GenBank/DDBJ databases">
        <title>Draft genome sequence of Telmatospirillum siberiense 26-4b1T, an acidotolerant peatland alphaproteobacterium potentially involved in sulfur cycling.</title>
        <authorList>
            <person name="Hausmann B."/>
            <person name="Pjevac P."/>
            <person name="Schreck K."/>
            <person name="Herbold C.W."/>
            <person name="Daims H."/>
            <person name="Wagner M."/>
            <person name="Pester M."/>
            <person name="Loy A."/>
        </authorList>
    </citation>
    <scope>NUCLEOTIDE SEQUENCE [LARGE SCALE GENOMIC DNA]</scope>
    <source>
        <strain evidence="4">26-4b1</strain>
    </source>
</reference>
<comment type="similarity">
    <text evidence="1">Belongs to the HupH/HyaF family.</text>
</comment>
<dbReference type="InterPro" id="IPR038527">
    <property type="entry name" value="HupH_C_sf"/>
</dbReference>
<dbReference type="Pfam" id="PF04809">
    <property type="entry name" value="HupH_C"/>
    <property type="match status" value="1"/>
</dbReference>
<accession>A0A2N3PSJ3</accession>
<sequence length="262" mass="28309">MTGPSVTDALIALATPQRPMPLLLDDAEAARHQDVRAVLADVVQALCDIGRGKIPGRWIDIASLEGGSRALLSSMLSVGEISATLAATPPTRIQETSLYGVWMVDGERQGLEVADFPAIARDAARRGSARLDMPAVEDLPEGTMNILPVLAEIAHHMAAEAGEHEINLSLMPMSPADHRVLEETLGIGALEIWSRGYGSCRIRAAALRNVWRIQYFNSDGKEILDVVQIGDVPVAARATPEDMDDQIGRVRDLMAAYFPEEP</sequence>